<evidence type="ECO:0000256" key="1">
    <source>
        <dbReference type="SAM" id="MobiDB-lite"/>
    </source>
</evidence>
<protein>
    <submittedName>
        <fullName evidence="2">Uncharacterized protein</fullName>
    </submittedName>
</protein>
<proteinExistence type="predicted"/>
<reference evidence="2 3" key="1">
    <citation type="journal article" date="2018" name="Nat. Ecol. Evol.">
        <title>Pezizomycetes genomes reveal the molecular basis of ectomycorrhizal truffle lifestyle.</title>
        <authorList>
            <person name="Murat C."/>
            <person name="Payen T."/>
            <person name="Noel B."/>
            <person name="Kuo A."/>
            <person name="Morin E."/>
            <person name="Chen J."/>
            <person name="Kohler A."/>
            <person name="Krizsan K."/>
            <person name="Balestrini R."/>
            <person name="Da Silva C."/>
            <person name="Montanini B."/>
            <person name="Hainaut M."/>
            <person name="Levati E."/>
            <person name="Barry K.W."/>
            <person name="Belfiori B."/>
            <person name="Cichocki N."/>
            <person name="Clum A."/>
            <person name="Dockter R.B."/>
            <person name="Fauchery L."/>
            <person name="Guy J."/>
            <person name="Iotti M."/>
            <person name="Le Tacon F."/>
            <person name="Lindquist E.A."/>
            <person name="Lipzen A."/>
            <person name="Malagnac F."/>
            <person name="Mello A."/>
            <person name="Molinier V."/>
            <person name="Miyauchi S."/>
            <person name="Poulain J."/>
            <person name="Riccioni C."/>
            <person name="Rubini A."/>
            <person name="Sitrit Y."/>
            <person name="Splivallo R."/>
            <person name="Traeger S."/>
            <person name="Wang M."/>
            <person name="Zifcakova L."/>
            <person name="Wipf D."/>
            <person name="Zambonelli A."/>
            <person name="Paolocci F."/>
            <person name="Nowrousian M."/>
            <person name="Ottonello S."/>
            <person name="Baldrian P."/>
            <person name="Spatafora J.W."/>
            <person name="Henrissat B."/>
            <person name="Nagy L.G."/>
            <person name="Aury J.M."/>
            <person name="Wincker P."/>
            <person name="Grigoriev I.V."/>
            <person name="Bonfante P."/>
            <person name="Martin F.M."/>
        </authorList>
    </citation>
    <scope>NUCLEOTIDE SEQUENCE [LARGE SCALE GENOMIC DNA]</scope>
    <source>
        <strain evidence="2 3">CCBAS932</strain>
    </source>
</reference>
<dbReference type="InParanoid" id="A0A3N4KDT8"/>
<gene>
    <name evidence="2" type="ORF">P167DRAFT_548722</name>
</gene>
<dbReference type="OrthoDB" id="10320777at2759"/>
<feature type="region of interest" description="Disordered" evidence="1">
    <location>
        <begin position="1"/>
        <end position="52"/>
    </location>
</feature>
<evidence type="ECO:0000313" key="2">
    <source>
        <dbReference type="EMBL" id="RPB08650.1"/>
    </source>
</evidence>
<name>A0A3N4KDT8_9PEZI</name>
<dbReference type="EMBL" id="ML119160">
    <property type="protein sequence ID" value="RPB08650.1"/>
    <property type="molecule type" value="Genomic_DNA"/>
</dbReference>
<accession>A0A3N4KDT8</accession>
<keyword evidence="3" id="KW-1185">Reference proteome</keyword>
<feature type="compositionally biased region" description="Pro residues" evidence="1">
    <location>
        <begin position="1"/>
        <end position="32"/>
    </location>
</feature>
<dbReference type="Proteomes" id="UP000277580">
    <property type="component" value="Unassembled WGS sequence"/>
</dbReference>
<evidence type="ECO:0000313" key="3">
    <source>
        <dbReference type="Proteomes" id="UP000277580"/>
    </source>
</evidence>
<organism evidence="2 3">
    <name type="scientific">Morchella conica CCBAS932</name>
    <dbReference type="NCBI Taxonomy" id="1392247"/>
    <lineage>
        <taxon>Eukaryota</taxon>
        <taxon>Fungi</taxon>
        <taxon>Dikarya</taxon>
        <taxon>Ascomycota</taxon>
        <taxon>Pezizomycotina</taxon>
        <taxon>Pezizomycetes</taxon>
        <taxon>Pezizales</taxon>
        <taxon>Morchellaceae</taxon>
        <taxon>Morchella</taxon>
    </lineage>
</organism>
<sequence length="205" mass="22122">MEDPQPKPPPASSPLPNTPAHPASPPTSPPTTPIHHEDIESQFPSPPHEELAHQTAQILCTLSTAPRVHPNHSSNSSALEEDAMAFLSSALQYTVHPVTPLPSPSQAIYPPTGGKLMQYEAADPKKMYPDISVSEEEWTALVSTEYVPSPIVEEFLRGVMPIDGTVEDRQGWYEFLCDDGGSGGEEWSRFLSGGVDVDGAGGEVW</sequence>
<dbReference type="AlphaFoldDB" id="A0A3N4KDT8"/>